<dbReference type="EMBL" id="JAHZIK010000995">
    <property type="protein sequence ID" value="MBW7457882.1"/>
    <property type="molecule type" value="Genomic_DNA"/>
</dbReference>
<organism evidence="2 3">
    <name type="scientific">Paenibacillus sepulcri</name>
    <dbReference type="NCBI Taxonomy" id="359917"/>
    <lineage>
        <taxon>Bacteria</taxon>
        <taxon>Bacillati</taxon>
        <taxon>Bacillota</taxon>
        <taxon>Bacilli</taxon>
        <taxon>Bacillales</taxon>
        <taxon>Paenibacillaceae</taxon>
        <taxon>Paenibacillus</taxon>
    </lineage>
</organism>
<dbReference type="Proteomes" id="UP001519887">
    <property type="component" value="Unassembled WGS sequence"/>
</dbReference>
<reference evidence="2 3" key="1">
    <citation type="submission" date="2021-07" db="EMBL/GenBank/DDBJ databases">
        <title>Paenibacillus radiodurans sp. nov., isolated from the southeastern edge of Tengger Desert.</title>
        <authorList>
            <person name="Zhang G."/>
        </authorList>
    </citation>
    <scope>NUCLEOTIDE SEQUENCE [LARGE SCALE GENOMIC DNA]</scope>
    <source>
        <strain evidence="2 3">CCM 7311</strain>
    </source>
</reference>
<sequence>NGGCADGLAEPPYMGNQVLPGHQQATFLYISLEDDPKTRGRRTPGSLHAGDEPGEEPPQSADEAEEQIGPAEASPHWKSFYRSVSRAVADMRPKP</sequence>
<accession>A0ABS7CAA9</accession>
<comment type="caution">
    <text evidence="2">The sequence shown here is derived from an EMBL/GenBank/DDBJ whole genome shotgun (WGS) entry which is preliminary data.</text>
</comment>
<evidence type="ECO:0000313" key="2">
    <source>
        <dbReference type="EMBL" id="MBW7457882.1"/>
    </source>
</evidence>
<feature type="region of interest" description="Disordered" evidence="1">
    <location>
        <begin position="32"/>
        <end position="77"/>
    </location>
</feature>
<evidence type="ECO:0000313" key="3">
    <source>
        <dbReference type="Proteomes" id="UP001519887"/>
    </source>
</evidence>
<evidence type="ECO:0000256" key="1">
    <source>
        <dbReference type="SAM" id="MobiDB-lite"/>
    </source>
</evidence>
<proteinExistence type="predicted"/>
<name>A0ABS7CAA9_9BACL</name>
<feature type="non-terminal residue" evidence="2">
    <location>
        <position position="1"/>
    </location>
</feature>
<gene>
    <name evidence="2" type="ORF">K0U00_27965</name>
</gene>
<keyword evidence="3" id="KW-1185">Reference proteome</keyword>
<protein>
    <submittedName>
        <fullName evidence="2">Uncharacterized protein</fullName>
    </submittedName>
</protein>